<dbReference type="Proteomes" id="UP000593567">
    <property type="component" value="Unassembled WGS sequence"/>
</dbReference>
<organism evidence="2 3">
    <name type="scientific">Bugula neritina</name>
    <name type="common">Brown bryozoan</name>
    <name type="synonym">Sertularia neritina</name>
    <dbReference type="NCBI Taxonomy" id="10212"/>
    <lineage>
        <taxon>Eukaryota</taxon>
        <taxon>Metazoa</taxon>
        <taxon>Spiralia</taxon>
        <taxon>Lophotrochozoa</taxon>
        <taxon>Bryozoa</taxon>
        <taxon>Gymnolaemata</taxon>
        <taxon>Cheilostomatida</taxon>
        <taxon>Flustrina</taxon>
        <taxon>Buguloidea</taxon>
        <taxon>Bugulidae</taxon>
        <taxon>Bugula</taxon>
    </lineage>
</organism>
<dbReference type="AlphaFoldDB" id="A0A7J7KNG4"/>
<evidence type="ECO:0000313" key="2">
    <source>
        <dbReference type="EMBL" id="KAF6039730.1"/>
    </source>
</evidence>
<dbReference type="EMBL" id="VXIV02000215">
    <property type="protein sequence ID" value="KAF6039730.1"/>
    <property type="molecule type" value="Genomic_DNA"/>
</dbReference>
<protein>
    <submittedName>
        <fullName evidence="2">RALGAPB</fullName>
    </submittedName>
</protein>
<evidence type="ECO:0000256" key="1">
    <source>
        <dbReference type="SAM" id="MobiDB-lite"/>
    </source>
</evidence>
<keyword evidence="3" id="KW-1185">Reference proteome</keyword>
<comment type="caution">
    <text evidence="2">The sequence shown here is derived from an EMBL/GenBank/DDBJ whole genome shotgun (WGS) entry which is preliminary data.</text>
</comment>
<evidence type="ECO:0000313" key="3">
    <source>
        <dbReference type="Proteomes" id="UP000593567"/>
    </source>
</evidence>
<sequence>MSSILGTQEPNTVKAVIRGPFGRQIWIVEPKSEQTGSSKPVKAARPKPATCAARPRIEQRWWPSSVDSIPLVKA</sequence>
<name>A0A7J7KNG4_BUGNE</name>
<accession>A0A7J7KNG4</accession>
<feature type="region of interest" description="Disordered" evidence="1">
    <location>
        <begin position="31"/>
        <end position="52"/>
    </location>
</feature>
<proteinExistence type="predicted"/>
<reference evidence="2" key="1">
    <citation type="submission" date="2020-06" db="EMBL/GenBank/DDBJ databases">
        <title>Draft genome of Bugula neritina, a colonial animal packing powerful symbionts and potential medicines.</title>
        <authorList>
            <person name="Rayko M."/>
        </authorList>
    </citation>
    <scope>NUCLEOTIDE SEQUENCE [LARGE SCALE GENOMIC DNA]</scope>
    <source>
        <strain evidence="2">Kwan_BN1</strain>
    </source>
</reference>
<gene>
    <name evidence="2" type="ORF">EB796_001963</name>
</gene>